<feature type="domain" description="BPL/LPL catalytic" evidence="4">
    <location>
        <begin position="33"/>
        <end position="215"/>
    </location>
</feature>
<dbReference type="InterPro" id="IPR045864">
    <property type="entry name" value="aa-tRNA-synth_II/BPL/LPL"/>
</dbReference>
<comment type="caution">
    <text evidence="5">The sequence shown here is derived from an EMBL/GenBank/DDBJ whole genome shotgun (WGS) entry which is preliminary data.</text>
</comment>
<comment type="function">
    <text evidence="3">Catalyzes the amidotransfer (transamidation) of the octanoyl moiety from octanoyl-GcvH to the lipoyl domain of the E2 subunit of lipoate-dependent enzymes.</text>
</comment>
<dbReference type="InterPro" id="IPR050664">
    <property type="entry name" value="Octanoyltrans_LipM/LipL"/>
</dbReference>
<dbReference type="GO" id="GO:0009107">
    <property type="term" value="P:lipoate biosynthetic process"/>
    <property type="evidence" value="ECO:0007669"/>
    <property type="project" value="UniProtKB-UniRule"/>
</dbReference>
<dbReference type="EMBL" id="CAJEWE010000003">
    <property type="protein sequence ID" value="CAD2070882.1"/>
    <property type="molecule type" value="Genomic_DNA"/>
</dbReference>
<keyword evidence="1 3" id="KW-0808">Transferase</keyword>
<reference evidence="5 6" key="1">
    <citation type="submission" date="2020-07" db="EMBL/GenBank/DDBJ databases">
        <authorList>
            <person name="Criscuolo A."/>
        </authorList>
    </citation>
    <scope>NUCLEOTIDE SEQUENCE [LARGE SCALE GENOMIC DNA]</scope>
    <source>
        <strain evidence="6">CIP 111030</strain>
    </source>
</reference>
<dbReference type="SUPFAM" id="SSF55681">
    <property type="entry name" value="Class II aaRS and biotin synthetases"/>
    <property type="match status" value="1"/>
</dbReference>
<name>A0A6V7R1R8_9BACL</name>
<dbReference type="InterPro" id="IPR004143">
    <property type="entry name" value="BPL_LPL_catalytic"/>
</dbReference>
<accession>A0A6V7R1R8</accession>
<dbReference type="RefSeq" id="WP_186084464.1">
    <property type="nucleotide sequence ID" value="NZ_BMDB01000003.1"/>
</dbReference>
<keyword evidence="2 3" id="KW-0012">Acyltransferase</keyword>
<evidence type="ECO:0000256" key="1">
    <source>
        <dbReference type="ARBA" id="ARBA00022679"/>
    </source>
</evidence>
<dbReference type="Proteomes" id="UP000521032">
    <property type="component" value="Unassembled WGS sequence"/>
</dbReference>
<comment type="miscellaneous">
    <text evidence="3">The reaction proceeds via a thioester-linked acyl-enzyme intermediate.</text>
</comment>
<evidence type="ECO:0000313" key="5">
    <source>
        <dbReference type="EMBL" id="CAD2070882.1"/>
    </source>
</evidence>
<dbReference type="AlphaFoldDB" id="A0A6V7R1R8"/>
<feature type="site" description="Lowers pKa of active site Cys" evidence="3">
    <location>
        <position position="147"/>
    </location>
</feature>
<keyword evidence="6" id="KW-1185">Reference proteome</keyword>
<feature type="active site" description="Acyl-thioester intermediate" evidence="3">
    <location>
        <position position="135"/>
    </location>
</feature>
<comment type="catalytic activity">
    <reaction evidence="3">
        <text>N(6)-octanoyl-L-lysyl-[glycine-cleavage complex H protein] + L-lysyl-[lipoyl-carrier protein] = N(6)-octanoyl-L-lysyl-[lipoyl-carrier protein] + L-lysyl-[glycine-cleavage complex H protein]</text>
        <dbReference type="Rhea" id="RHEA:20213"/>
        <dbReference type="Rhea" id="RHEA-COMP:10500"/>
        <dbReference type="Rhea" id="RHEA-COMP:10501"/>
        <dbReference type="Rhea" id="RHEA-COMP:10503"/>
        <dbReference type="Rhea" id="RHEA-COMP:10504"/>
        <dbReference type="ChEBI" id="CHEBI:29969"/>
        <dbReference type="ChEBI" id="CHEBI:78809"/>
        <dbReference type="EC" id="2.3.1.204"/>
    </reaction>
</comment>
<comment type="similarity">
    <text evidence="3">Belongs to the octanoyltransferase LipL family.</text>
</comment>
<dbReference type="HAMAP" id="MF_02119">
    <property type="entry name" value="LipL"/>
    <property type="match status" value="1"/>
</dbReference>
<dbReference type="PROSITE" id="PS51733">
    <property type="entry name" value="BPL_LPL_CATALYTIC"/>
    <property type="match status" value="1"/>
</dbReference>
<gene>
    <name evidence="3 5" type="primary">lipL</name>
    <name evidence="5" type="ORF">JEOSCH030_00109</name>
</gene>
<dbReference type="PANTHER" id="PTHR43679:SF2">
    <property type="entry name" value="OCTANOYL-[GCVH]:PROTEIN N-OCTANOYLTRANSFERASE"/>
    <property type="match status" value="1"/>
</dbReference>
<dbReference type="Gene3D" id="3.30.930.10">
    <property type="entry name" value="Bira Bifunctional Protein, Domain 2"/>
    <property type="match status" value="1"/>
</dbReference>
<comment type="pathway">
    <text evidence="3">Protein modification; protein lipoylation via endogenous pathway; protein N(6)-(lipoyl)lysine from octanoyl-[acyl-carrier-protein].</text>
</comment>
<protein>
    <recommendedName>
        <fullName evidence="3">Octanoyl-[GcvH]:protein N-octanoyltransferase</fullName>
        <ecNumber evidence="3">2.3.1.204</ecNumber>
    </recommendedName>
    <alternativeName>
        <fullName evidence="3">Octanoyl-[GcvH]:E2 amidotransferase</fullName>
    </alternativeName>
</protein>
<organism evidence="5 6">
    <name type="scientific">Phocicoccus schoeneichii</name>
    <dbReference type="NCBI Taxonomy" id="1812261"/>
    <lineage>
        <taxon>Bacteria</taxon>
        <taxon>Bacillati</taxon>
        <taxon>Bacillota</taxon>
        <taxon>Bacilli</taxon>
        <taxon>Bacillales</taxon>
        <taxon>Salinicoccaceae</taxon>
        <taxon>Phocicoccus</taxon>
    </lineage>
</organism>
<dbReference type="Pfam" id="PF21948">
    <property type="entry name" value="LplA-B_cat"/>
    <property type="match status" value="1"/>
</dbReference>
<evidence type="ECO:0000256" key="2">
    <source>
        <dbReference type="ARBA" id="ARBA00023315"/>
    </source>
</evidence>
<dbReference type="GO" id="GO:0033819">
    <property type="term" value="F:lipoyl(octanoyl) transferase activity"/>
    <property type="evidence" value="ECO:0007669"/>
    <property type="project" value="InterPro"/>
</dbReference>
<sequence length="264" mass="30127">MNEQTWHFLPIEYTSHPFESFAYDDLLMHMVSEDHVTKARTWVHDDFVILGLQDMRLPNLESGIKFLEDSGMNYIVRNSGGLGVVLDKDVLNLSIIVHKDKAPTIEVGYELMFNLMQEILPEVTVDAYEIVGSYCPGNFDLSIDGKKFAGISQRRIRDGVSVQIYLAVSGSGADRARIMQEFYKHSEAERSAKFVYPSIEPNVMASLRELIGKPLTVEIVEGRIKDALTKHYGTMHMLPPFSSDNEDYTKFLHNMKKRNARFDI</sequence>
<dbReference type="EC" id="2.3.1.204" evidence="3"/>
<dbReference type="PANTHER" id="PTHR43679">
    <property type="entry name" value="OCTANOYLTRANSFERASE LIPM-RELATED"/>
    <property type="match status" value="1"/>
</dbReference>
<dbReference type="GO" id="GO:0009249">
    <property type="term" value="P:protein lipoylation"/>
    <property type="evidence" value="ECO:0007669"/>
    <property type="project" value="UniProtKB-UniRule"/>
</dbReference>
<evidence type="ECO:0000259" key="4">
    <source>
        <dbReference type="PROSITE" id="PS51733"/>
    </source>
</evidence>
<proteinExistence type="inferred from homology"/>
<dbReference type="InterPro" id="IPR024897">
    <property type="entry name" value="LipL"/>
</dbReference>
<evidence type="ECO:0000313" key="6">
    <source>
        <dbReference type="Proteomes" id="UP000521032"/>
    </source>
</evidence>
<evidence type="ECO:0000256" key="3">
    <source>
        <dbReference type="HAMAP-Rule" id="MF_02119"/>
    </source>
</evidence>